<accession>A0ABS5BIR5</accession>
<dbReference type="SUPFAM" id="SSF53067">
    <property type="entry name" value="Actin-like ATPase domain"/>
    <property type="match status" value="1"/>
</dbReference>
<name>A0ABS5BIR5_9MOLU</name>
<evidence type="ECO:0000259" key="1">
    <source>
        <dbReference type="Pfam" id="PF00814"/>
    </source>
</evidence>
<feature type="domain" description="Gcp-like" evidence="1">
    <location>
        <begin position="40"/>
        <end position="110"/>
    </location>
</feature>
<dbReference type="Gene3D" id="3.30.420.200">
    <property type="match status" value="1"/>
</dbReference>
<keyword evidence="3" id="KW-1185">Reference proteome</keyword>
<proteinExistence type="predicted"/>
<organism evidence="2 3">
    <name type="scientific">Texas Phoenix palm phytoplasma</name>
    <dbReference type="NCBI Taxonomy" id="176709"/>
    <lineage>
        <taxon>Bacteria</taxon>
        <taxon>Bacillati</taxon>
        <taxon>Mycoplasmatota</taxon>
        <taxon>Mollicutes</taxon>
        <taxon>Acholeplasmatales</taxon>
        <taxon>Acholeplasmataceae</taxon>
        <taxon>Candidatus Phytoplasma</taxon>
        <taxon>16SrIV (Coconut lethal yellows group)</taxon>
    </lineage>
</organism>
<dbReference type="NCBIfam" id="TIGR03725">
    <property type="entry name" value="T6A_YeaZ"/>
    <property type="match status" value="1"/>
</dbReference>
<dbReference type="InterPro" id="IPR000905">
    <property type="entry name" value="Gcp-like_dom"/>
</dbReference>
<dbReference type="Gene3D" id="3.30.420.40">
    <property type="match status" value="1"/>
</dbReference>
<dbReference type="Pfam" id="PF00814">
    <property type="entry name" value="TsaD"/>
    <property type="match status" value="1"/>
</dbReference>
<dbReference type="RefSeq" id="WP_138108053.1">
    <property type="nucleotide sequence ID" value="NZ_VBRA02000009.1"/>
</dbReference>
<reference evidence="2" key="1">
    <citation type="submission" date="2019-10" db="EMBL/GenBank/DDBJ databases">
        <title>Whole Genome Sequencing and Characterization of Texas Phoenix Palm Decline Phytoplasma Belongs to Lethal Yellowing (16SrIV) Group.</title>
        <authorList>
            <person name="Bao M."/>
        </authorList>
    </citation>
    <scope>NUCLEOTIDE SEQUENCE [LARGE SCALE GENOMIC DNA]</scope>
    <source>
        <strain evidence="2">ACPD</strain>
    </source>
</reference>
<comment type="caution">
    <text evidence="2">The sequence shown here is derived from an EMBL/GenBank/DDBJ whole genome shotgun (WGS) entry which is preliminary data.</text>
</comment>
<sequence length="191" mass="22235">MNIQNKKKYNIIIDISVDMQLIILFKTKKIICINKYLNKNNFVSNIIPIIHQTLIQNNINLQNLCNIIVGVGPGSYIGTRLAVVTSKILALELNIKLYKISSLLLLSSGFKEFNNLITPKIYAKNGFFYSLSLKNNKFLLYENIYKESFLENYSNHFTLDKNNFNISIKNIILYMQKVNKPHFLIPQYYNN</sequence>
<dbReference type="Proteomes" id="UP001192346">
    <property type="component" value="Unassembled WGS sequence"/>
</dbReference>
<evidence type="ECO:0000313" key="2">
    <source>
        <dbReference type="EMBL" id="MBP3059481.1"/>
    </source>
</evidence>
<gene>
    <name evidence="2" type="primary">tsaB</name>
    <name evidence="2" type="ORF">FEF22_001655</name>
</gene>
<protein>
    <submittedName>
        <fullName evidence="2">tRNA (Adenosine(37)-N6)-threonylcarbamoyltransferase complex dimerization subunit type 1 TsaB</fullName>
    </submittedName>
</protein>
<dbReference type="EMBL" id="VBRA02000009">
    <property type="protein sequence ID" value="MBP3059481.1"/>
    <property type="molecule type" value="Genomic_DNA"/>
</dbReference>
<evidence type="ECO:0000313" key="3">
    <source>
        <dbReference type="Proteomes" id="UP001192346"/>
    </source>
</evidence>
<dbReference type="InterPro" id="IPR022496">
    <property type="entry name" value="T6A_TsaB"/>
</dbReference>
<dbReference type="InterPro" id="IPR043129">
    <property type="entry name" value="ATPase_NBD"/>
</dbReference>